<dbReference type="AlphaFoldDB" id="A0A6N4SVH3"/>
<evidence type="ECO:0000313" key="4">
    <source>
        <dbReference type="Proteomes" id="UP000001822"/>
    </source>
</evidence>
<evidence type="ECO:0000313" key="3">
    <source>
        <dbReference type="EMBL" id="ABG60508.1"/>
    </source>
</evidence>
<evidence type="ECO:0000256" key="2">
    <source>
        <dbReference type="SAM" id="Phobius"/>
    </source>
</evidence>
<dbReference type="Proteomes" id="UP000001822">
    <property type="component" value="Chromosome"/>
</dbReference>
<keyword evidence="2" id="KW-0472">Membrane</keyword>
<dbReference type="KEGG" id="chu:CHU_3269"/>
<proteinExistence type="predicted"/>
<feature type="transmembrane region" description="Helical" evidence="2">
    <location>
        <begin position="31"/>
        <end position="50"/>
    </location>
</feature>
<feature type="compositionally biased region" description="Basic and acidic residues" evidence="1">
    <location>
        <begin position="58"/>
        <end position="73"/>
    </location>
</feature>
<dbReference type="EMBL" id="CP000383">
    <property type="protein sequence ID" value="ABG60508.1"/>
    <property type="molecule type" value="Genomic_DNA"/>
</dbReference>
<evidence type="ECO:0000256" key="1">
    <source>
        <dbReference type="SAM" id="MobiDB-lite"/>
    </source>
</evidence>
<keyword evidence="2" id="KW-1133">Transmembrane helix</keyword>
<accession>A0A6N4SVH3</accession>
<keyword evidence="2" id="KW-0812">Transmembrane</keyword>
<organism evidence="3 4">
    <name type="scientific">Cytophaga hutchinsonii (strain ATCC 33406 / DSM 1761 / CIP 103989 / NBRC 15051 / NCIMB 9469 / D465)</name>
    <dbReference type="NCBI Taxonomy" id="269798"/>
    <lineage>
        <taxon>Bacteria</taxon>
        <taxon>Pseudomonadati</taxon>
        <taxon>Bacteroidota</taxon>
        <taxon>Cytophagia</taxon>
        <taxon>Cytophagales</taxon>
        <taxon>Cytophagaceae</taxon>
        <taxon>Cytophaga</taxon>
    </lineage>
</organism>
<reference evidence="3 4" key="1">
    <citation type="journal article" date="2007" name="Appl. Environ. Microbiol.">
        <title>Genome sequence of the cellulolytic gliding bacterium Cytophaga hutchinsonii.</title>
        <authorList>
            <person name="Xie G."/>
            <person name="Bruce D.C."/>
            <person name="Challacombe J.F."/>
            <person name="Chertkov O."/>
            <person name="Detter J.C."/>
            <person name="Gilna P."/>
            <person name="Han C.S."/>
            <person name="Lucas S."/>
            <person name="Misra M."/>
            <person name="Myers G.L."/>
            <person name="Richardson P."/>
            <person name="Tapia R."/>
            <person name="Thayer N."/>
            <person name="Thompson L.S."/>
            <person name="Brettin T.S."/>
            <person name="Henrissat B."/>
            <person name="Wilson D.B."/>
            <person name="McBride M.J."/>
        </authorList>
    </citation>
    <scope>NUCLEOTIDE SEQUENCE [LARGE SCALE GENOMIC DNA]</scope>
    <source>
        <strain evidence="4">ATCC 33406 / DSM 1761 / CIP 103989 / NBRC 15051 / NCIMB 9469 / D465</strain>
    </source>
</reference>
<protein>
    <submittedName>
        <fullName evidence="3">Uncharacterized protein</fullName>
    </submittedName>
</protein>
<name>A0A6N4SVH3_CYTH3</name>
<feature type="region of interest" description="Disordered" evidence="1">
    <location>
        <begin position="58"/>
        <end position="79"/>
    </location>
</feature>
<feature type="transmembrane region" description="Helical" evidence="2">
    <location>
        <begin position="7"/>
        <end position="25"/>
    </location>
</feature>
<dbReference type="RefSeq" id="WP_011586618.1">
    <property type="nucleotide sequence ID" value="NC_008255.1"/>
</dbReference>
<keyword evidence="4" id="KW-1185">Reference proteome</keyword>
<gene>
    <name evidence="3" type="ordered locus">CHU_3269</name>
</gene>
<sequence>MKSKSTFTVVLFYSMVGLLMISIHQNMTNGFAASYVFYMLTFMFFLGFTYRKMNESKEDNNLKDKGDSKPEKHFKQKHK</sequence>